<dbReference type="OrthoDB" id="10249419at2759"/>
<dbReference type="OMA" id="DHISIGV"/>
<dbReference type="Gene3D" id="3.10.180.10">
    <property type="entry name" value="2,3-Dihydroxybiphenyl 1,2-Dioxygenase, domain 1"/>
    <property type="match status" value="1"/>
</dbReference>
<reference evidence="2" key="1">
    <citation type="journal article" date="2005" name="Nature">
        <title>Sequencing of Aspergillus nidulans and comparative analysis with A. fumigatus and A. oryzae.</title>
        <authorList>
            <person name="Galagan J.E."/>
            <person name="Calvo S.E."/>
            <person name="Cuomo C."/>
            <person name="Ma L.J."/>
            <person name="Wortman J.R."/>
            <person name="Batzoglou S."/>
            <person name="Lee S.I."/>
            <person name="Basturkmen M."/>
            <person name="Spevak C.C."/>
            <person name="Clutterbuck J."/>
            <person name="Kapitonov V."/>
            <person name="Jurka J."/>
            <person name="Scazzocchio C."/>
            <person name="Farman M."/>
            <person name="Butler J."/>
            <person name="Purcell S."/>
            <person name="Harris S."/>
            <person name="Braus G.H."/>
            <person name="Draht O."/>
            <person name="Busch S."/>
            <person name="D'Enfert C."/>
            <person name="Bouchier C."/>
            <person name="Goldman G.H."/>
            <person name="Bell-Pedersen D."/>
            <person name="Griffiths-Jones S."/>
            <person name="Doonan J.H."/>
            <person name="Yu J."/>
            <person name="Vienken K."/>
            <person name="Pain A."/>
            <person name="Freitag M."/>
            <person name="Selker E.U."/>
            <person name="Archer D.B."/>
            <person name="Penalva M.A."/>
            <person name="Oakley B.R."/>
            <person name="Momany M."/>
            <person name="Tanaka T."/>
            <person name="Kumagai T."/>
            <person name="Asai K."/>
            <person name="Machida M."/>
            <person name="Nierman W.C."/>
            <person name="Denning D.W."/>
            <person name="Caddick M."/>
            <person name="Hynes M."/>
            <person name="Paoletti M."/>
            <person name="Fischer R."/>
            <person name="Miller B."/>
            <person name="Dyer P."/>
            <person name="Sachs M.S."/>
            <person name="Osmani S.A."/>
            <person name="Birren B.W."/>
        </authorList>
    </citation>
    <scope>NUCLEOTIDE SEQUENCE [LARGE SCALE GENOMIC DNA]</scope>
    <source>
        <strain evidence="2">FGSC A4 / ATCC 38163 / CBS 112.46 / NRRL 194 / M139</strain>
    </source>
</reference>
<sequence>MELDPTAPLPSSKIDHIGITAPTEQLESLIEFYLKALALAPLQRDHAVSWGCWARRQGPGFLDLRDEDRKTVDAFHEAALAAGGKCNGKPGLRTEYHPNYYAAFIIDPRGNNVEIVCHLPVEE</sequence>
<evidence type="ECO:0000313" key="2">
    <source>
        <dbReference type="Proteomes" id="UP000000560"/>
    </source>
</evidence>
<reference evidence="2" key="2">
    <citation type="journal article" date="2009" name="Fungal Genet. Biol.">
        <title>The 2008 update of the Aspergillus nidulans genome annotation: a community effort.</title>
        <authorList>
            <person name="Wortman J.R."/>
            <person name="Gilsenan J.M."/>
            <person name="Joardar V."/>
            <person name="Deegan J."/>
            <person name="Clutterbuck J."/>
            <person name="Andersen M.R."/>
            <person name="Archer D."/>
            <person name="Bencina M."/>
            <person name="Braus G."/>
            <person name="Coutinho P."/>
            <person name="von Dohren H."/>
            <person name="Doonan J."/>
            <person name="Driessen A.J."/>
            <person name="Durek P."/>
            <person name="Espeso E."/>
            <person name="Fekete E."/>
            <person name="Flipphi M."/>
            <person name="Estrada C.G."/>
            <person name="Geysens S."/>
            <person name="Goldman G."/>
            <person name="de Groot P.W."/>
            <person name="Hansen K."/>
            <person name="Harris S.D."/>
            <person name="Heinekamp T."/>
            <person name="Helmstaedt K."/>
            <person name="Henrissat B."/>
            <person name="Hofmann G."/>
            <person name="Homan T."/>
            <person name="Horio T."/>
            <person name="Horiuchi H."/>
            <person name="James S."/>
            <person name="Jones M."/>
            <person name="Karaffa L."/>
            <person name="Karanyi Z."/>
            <person name="Kato M."/>
            <person name="Keller N."/>
            <person name="Kelly D.E."/>
            <person name="Kiel J.A."/>
            <person name="Kim J.M."/>
            <person name="van der Klei I.J."/>
            <person name="Klis F.M."/>
            <person name="Kovalchuk A."/>
            <person name="Krasevec N."/>
            <person name="Kubicek C.P."/>
            <person name="Liu B."/>
            <person name="Maccabe A."/>
            <person name="Meyer V."/>
            <person name="Mirabito P."/>
            <person name="Miskei M."/>
            <person name="Mos M."/>
            <person name="Mullins J."/>
            <person name="Nelson D.R."/>
            <person name="Nielsen J."/>
            <person name="Oakley B.R."/>
            <person name="Osmani S.A."/>
            <person name="Pakula T."/>
            <person name="Paszewski A."/>
            <person name="Paulsen I."/>
            <person name="Pilsyk S."/>
            <person name="Pocsi I."/>
            <person name="Punt P.J."/>
            <person name="Ram A.F."/>
            <person name="Ren Q."/>
            <person name="Robellet X."/>
            <person name="Robson G."/>
            <person name="Seiboth B."/>
            <person name="van Solingen P."/>
            <person name="Specht T."/>
            <person name="Sun J."/>
            <person name="Taheri-Talesh N."/>
            <person name="Takeshita N."/>
            <person name="Ussery D."/>
            <person name="vanKuyk P.A."/>
            <person name="Visser H."/>
            <person name="van de Vondervoort P.J."/>
            <person name="de Vries R.P."/>
            <person name="Walton J."/>
            <person name="Xiang X."/>
            <person name="Xiong Y."/>
            <person name="Zeng A.P."/>
            <person name="Brandt B.W."/>
            <person name="Cornell M.J."/>
            <person name="van den Hondel C.A."/>
            <person name="Visser J."/>
            <person name="Oliver S.G."/>
            <person name="Turner G."/>
        </authorList>
    </citation>
    <scope>GENOME REANNOTATION</scope>
    <source>
        <strain evidence="2">FGSC A4 / ATCC 38163 / CBS 112.46 / NRRL 194 / M139</strain>
    </source>
</reference>
<dbReference type="KEGG" id="ani:ANIA_08989"/>
<dbReference type="EMBL" id="BN001307">
    <property type="protein sequence ID" value="CBF84508.1"/>
    <property type="molecule type" value="Genomic_DNA"/>
</dbReference>
<dbReference type="AlphaFoldDB" id="Q5ARU1"/>
<accession>C8VL13</accession>
<evidence type="ECO:0000313" key="1">
    <source>
        <dbReference type="EMBL" id="CBF84508.1"/>
    </source>
</evidence>
<accession>Q5ARU1</accession>
<dbReference type="PANTHER" id="PTHR35006">
    <property type="entry name" value="GLYOXALASE FAMILY PROTEIN (AFU_ORTHOLOGUE AFUA_5G14830)"/>
    <property type="match status" value="1"/>
</dbReference>
<protein>
    <submittedName>
        <fullName evidence="1">Glyoxalase family protein (AFU_orthologue AFUA_5G14830)</fullName>
    </submittedName>
</protein>
<dbReference type="InParanoid" id="Q5ARU1"/>
<dbReference type="Proteomes" id="UP000000560">
    <property type="component" value="Chromosome VII"/>
</dbReference>
<dbReference type="CDD" id="cd07262">
    <property type="entry name" value="VOC_like"/>
    <property type="match status" value="1"/>
</dbReference>
<dbReference type="PANTHER" id="PTHR35006:SF2">
    <property type="entry name" value="GLYOXALASE FAMILY PROTEIN (AFU_ORTHOLOGUE AFUA_5G14830)"/>
    <property type="match status" value="1"/>
</dbReference>
<dbReference type="InterPro" id="IPR029068">
    <property type="entry name" value="Glyas_Bleomycin-R_OHBP_Dase"/>
</dbReference>
<name>Q5ARU1_EMENI</name>
<proteinExistence type="predicted"/>
<dbReference type="RefSeq" id="XP_682258.1">
    <property type="nucleotide sequence ID" value="XM_677166.1"/>
</dbReference>
<organism evidence="1 2">
    <name type="scientific">Emericella nidulans (strain FGSC A4 / ATCC 38163 / CBS 112.46 / NRRL 194 / M139)</name>
    <name type="common">Aspergillus nidulans</name>
    <dbReference type="NCBI Taxonomy" id="227321"/>
    <lineage>
        <taxon>Eukaryota</taxon>
        <taxon>Fungi</taxon>
        <taxon>Dikarya</taxon>
        <taxon>Ascomycota</taxon>
        <taxon>Pezizomycotina</taxon>
        <taxon>Eurotiomycetes</taxon>
        <taxon>Eurotiomycetidae</taxon>
        <taxon>Eurotiales</taxon>
        <taxon>Aspergillaceae</taxon>
        <taxon>Aspergillus</taxon>
        <taxon>Aspergillus subgen. Nidulantes</taxon>
    </lineage>
</organism>
<dbReference type="SUPFAM" id="SSF54593">
    <property type="entry name" value="Glyoxalase/Bleomycin resistance protein/Dihydroxybiphenyl dioxygenase"/>
    <property type="match status" value="1"/>
</dbReference>
<keyword evidence="2" id="KW-1185">Reference proteome</keyword>
<dbReference type="HOGENOM" id="CLU_046006_6_1_1"/>
<gene>
    <name evidence="1" type="ORF">ANIA_08989</name>
</gene>
<dbReference type="GeneID" id="2868148"/>
<dbReference type="VEuPathDB" id="FungiDB:AN8989"/>